<feature type="domain" description="HTH araC/xylS-type" evidence="3">
    <location>
        <begin position="196"/>
        <end position="294"/>
    </location>
</feature>
<accession>A0ABU0BTS5</accession>
<organism evidence="4 5">
    <name type="scientific">Pararhizobium capsulatum DSM 1112</name>
    <dbReference type="NCBI Taxonomy" id="1121113"/>
    <lineage>
        <taxon>Bacteria</taxon>
        <taxon>Pseudomonadati</taxon>
        <taxon>Pseudomonadota</taxon>
        <taxon>Alphaproteobacteria</taxon>
        <taxon>Hyphomicrobiales</taxon>
        <taxon>Rhizobiaceae</taxon>
        <taxon>Rhizobium/Agrobacterium group</taxon>
        <taxon>Pararhizobium</taxon>
    </lineage>
</organism>
<gene>
    <name evidence="4" type="ORF">QO002_003801</name>
</gene>
<dbReference type="InterPro" id="IPR009594">
    <property type="entry name" value="Tscrpt_reg_HTH_AraC_N"/>
</dbReference>
<keyword evidence="5" id="KW-1185">Reference proteome</keyword>
<comment type="caution">
    <text evidence="4">The sequence shown here is derived from an EMBL/GenBank/DDBJ whole genome shotgun (WGS) entry which is preliminary data.</text>
</comment>
<dbReference type="PROSITE" id="PS01124">
    <property type="entry name" value="HTH_ARAC_FAMILY_2"/>
    <property type="match status" value="1"/>
</dbReference>
<evidence type="ECO:0000313" key="5">
    <source>
        <dbReference type="Proteomes" id="UP001230207"/>
    </source>
</evidence>
<protein>
    <submittedName>
        <fullName evidence="4">AraC-like DNA-binding protein</fullName>
    </submittedName>
</protein>
<dbReference type="InterPro" id="IPR009057">
    <property type="entry name" value="Homeodomain-like_sf"/>
</dbReference>
<dbReference type="PANTHER" id="PTHR43436">
    <property type="entry name" value="ARAC-FAMILY TRANSCRIPTIONAL REGULATOR"/>
    <property type="match status" value="1"/>
</dbReference>
<keyword evidence="2" id="KW-0804">Transcription</keyword>
<dbReference type="RefSeq" id="WP_307232449.1">
    <property type="nucleotide sequence ID" value="NZ_JAUSVF010000001.1"/>
</dbReference>
<proteinExistence type="predicted"/>
<dbReference type="EMBL" id="JAUSVF010000001">
    <property type="protein sequence ID" value="MDQ0321663.1"/>
    <property type="molecule type" value="Genomic_DNA"/>
</dbReference>
<evidence type="ECO:0000313" key="4">
    <source>
        <dbReference type="EMBL" id="MDQ0321663.1"/>
    </source>
</evidence>
<dbReference type="InterPro" id="IPR018060">
    <property type="entry name" value="HTH_AraC"/>
</dbReference>
<reference evidence="4 5" key="1">
    <citation type="submission" date="2023-07" db="EMBL/GenBank/DDBJ databases">
        <title>Genomic Encyclopedia of Type Strains, Phase IV (KMG-IV): sequencing the most valuable type-strain genomes for metagenomic binning, comparative biology and taxonomic classification.</title>
        <authorList>
            <person name="Goeker M."/>
        </authorList>
    </citation>
    <scope>NUCLEOTIDE SEQUENCE [LARGE SCALE GENOMIC DNA]</scope>
    <source>
        <strain evidence="4 5">DSM 1112</strain>
    </source>
</reference>
<dbReference type="Proteomes" id="UP001230207">
    <property type="component" value="Unassembled WGS sequence"/>
</dbReference>
<dbReference type="PANTHER" id="PTHR43436:SF1">
    <property type="entry name" value="TRANSCRIPTIONAL REGULATORY PROTEIN"/>
    <property type="match status" value="1"/>
</dbReference>
<evidence type="ECO:0000259" key="3">
    <source>
        <dbReference type="PROSITE" id="PS01124"/>
    </source>
</evidence>
<evidence type="ECO:0000256" key="1">
    <source>
        <dbReference type="ARBA" id="ARBA00023015"/>
    </source>
</evidence>
<dbReference type="SMART" id="SM00342">
    <property type="entry name" value="HTH_ARAC"/>
    <property type="match status" value="1"/>
</dbReference>
<keyword evidence="1" id="KW-0805">Transcription regulation</keyword>
<dbReference type="Pfam" id="PF12833">
    <property type="entry name" value="HTH_18"/>
    <property type="match status" value="1"/>
</dbReference>
<dbReference type="SUPFAM" id="SSF46689">
    <property type="entry name" value="Homeodomain-like"/>
    <property type="match status" value="2"/>
</dbReference>
<sequence length="313" mass="34903">MKEGTLLRQQELIDTISSLVTRDGEHMTPIRGLMINRLSTIGMPVCSAFKASFGLVAQGMKEVVLGDETYRYGGSDFLLTSLDLPVTSRVVDATTDQPYLSIGFEIDFGKLASLIQTLGPASPNAEVSERGMVVTQVTEDLIDAVIRLLRLLDRPNDIPVLAPLIEQEILFRLLSGPQGARLRQMAMADSQSHQISKACAWLKEYYALPLRIEELANRVSMSVSSLHHHFKAVTAMSPMQYQKRLRLQEARRLMLEEMLDAGSAGHQVGYDSQSQFSREYARQYGEPPLRDVGRARRSLLDRFTGNGELMTEG</sequence>
<dbReference type="Pfam" id="PF06719">
    <property type="entry name" value="AraC_N"/>
    <property type="match status" value="1"/>
</dbReference>
<evidence type="ECO:0000256" key="2">
    <source>
        <dbReference type="ARBA" id="ARBA00023163"/>
    </source>
</evidence>
<name>A0ABU0BTS5_9HYPH</name>
<dbReference type="Gene3D" id="1.10.10.60">
    <property type="entry name" value="Homeodomain-like"/>
    <property type="match status" value="2"/>
</dbReference>